<dbReference type="CDD" id="cd05289">
    <property type="entry name" value="MDR_like_2"/>
    <property type="match status" value="1"/>
</dbReference>
<proteinExistence type="predicted"/>
<reference evidence="2 3" key="1">
    <citation type="journal article" date="2014" name="Nature">
        <title>An environmental bacterial taxon with a large and distinct metabolic repertoire.</title>
        <authorList>
            <person name="Wilson M.C."/>
            <person name="Mori T."/>
            <person name="Ruckert C."/>
            <person name="Uria A.R."/>
            <person name="Helf M.J."/>
            <person name="Takada K."/>
            <person name="Gernert C."/>
            <person name="Steffens U.A."/>
            <person name="Heycke N."/>
            <person name="Schmitt S."/>
            <person name="Rinke C."/>
            <person name="Helfrich E.J."/>
            <person name="Brachmann A.O."/>
            <person name="Gurgui C."/>
            <person name="Wakimoto T."/>
            <person name="Kracht M."/>
            <person name="Crusemann M."/>
            <person name="Hentschel U."/>
            <person name="Abe I."/>
            <person name="Matsunaga S."/>
            <person name="Kalinowski J."/>
            <person name="Takeyama H."/>
            <person name="Piel J."/>
        </authorList>
    </citation>
    <scope>NUCLEOTIDE SEQUENCE [LARGE SCALE GENOMIC DNA]</scope>
    <source>
        <strain evidence="3">TSY1</strain>
    </source>
</reference>
<evidence type="ECO:0000313" key="2">
    <source>
        <dbReference type="EMBL" id="ETW99578.1"/>
    </source>
</evidence>
<evidence type="ECO:0000313" key="3">
    <source>
        <dbReference type="Proteomes" id="UP000019141"/>
    </source>
</evidence>
<dbReference type="SUPFAM" id="SSF50129">
    <property type="entry name" value="GroES-like"/>
    <property type="match status" value="1"/>
</dbReference>
<dbReference type="SUPFAM" id="SSF51735">
    <property type="entry name" value="NAD(P)-binding Rossmann-fold domains"/>
    <property type="match status" value="1"/>
</dbReference>
<dbReference type="GO" id="GO:0016491">
    <property type="term" value="F:oxidoreductase activity"/>
    <property type="evidence" value="ECO:0007669"/>
    <property type="project" value="InterPro"/>
</dbReference>
<dbReference type="Pfam" id="PF13602">
    <property type="entry name" value="ADH_zinc_N_2"/>
    <property type="match status" value="1"/>
</dbReference>
<dbReference type="Pfam" id="PF08240">
    <property type="entry name" value="ADH_N"/>
    <property type="match status" value="1"/>
</dbReference>
<dbReference type="Gene3D" id="3.90.180.10">
    <property type="entry name" value="Medium-chain alcohol dehydrogenases, catalytic domain"/>
    <property type="match status" value="1"/>
</dbReference>
<dbReference type="HOGENOM" id="CLU_026673_3_3_7"/>
<gene>
    <name evidence="2" type="ORF">ETSY1_14460</name>
</gene>
<dbReference type="Gene3D" id="3.40.50.720">
    <property type="entry name" value="NAD(P)-binding Rossmann-like Domain"/>
    <property type="match status" value="1"/>
</dbReference>
<protein>
    <recommendedName>
        <fullName evidence="1">Enoyl reductase (ER) domain-containing protein</fullName>
    </recommendedName>
</protein>
<evidence type="ECO:0000259" key="1">
    <source>
        <dbReference type="SMART" id="SM00829"/>
    </source>
</evidence>
<dbReference type="PANTHER" id="PTHR11695">
    <property type="entry name" value="ALCOHOL DEHYDROGENASE RELATED"/>
    <property type="match status" value="1"/>
</dbReference>
<dbReference type="InterPro" id="IPR036291">
    <property type="entry name" value="NAD(P)-bd_dom_sf"/>
</dbReference>
<name>W4LNA5_ENTF1</name>
<dbReference type="SMART" id="SM00829">
    <property type="entry name" value="PKS_ER"/>
    <property type="match status" value="1"/>
</dbReference>
<comment type="caution">
    <text evidence="2">The sequence shown here is derived from an EMBL/GenBank/DDBJ whole genome shotgun (WGS) entry which is preliminary data.</text>
</comment>
<sequence length="306" mass="32792">MKAVQFTQHGGPEVLRYEEAPDPVAGPGEVVVDIYAASVNAADYKVRLGGPNHNLTFPHILGRDFSGVVSEAGPGADLAVGDAVFGVLDQGHEGAYAEKVAIKAEIIAKKPDNLGHAEAAALALTSLTTLWTLEDTMQLQAGETILIQGGAGGCAGFGIQYAKHIGATVITTASARNHDYVRGLGADRVIDYNAEDFTQTVSDCDAVYDTVGGEVQVRSYEVLKPGGRLAWIAPAPAGYQPTRDDVRTLRANVTRDRKHLERMVELLQAGAVWPPEITRYQLTDAAEAHRVSEARHLRGKLVFEVR</sequence>
<dbReference type="InterPro" id="IPR020843">
    <property type="entry name" value="ER"/>
</dbReference>
<dbReference type="InterPro" id="IPR013154">
    <property type="entry name" value="ADH-like_N"/>
</dbReference>
<keyword evidence="3" id="KW-1185">Reference proteome</keyword>
<dbReference type="EMBL" id="AZHW01000429">
    <property type="protein sequence ID" value="ETW99578.1"/>
    <property type="molecule type" value="Genomic_DNA"/>
</dbReference>
<dbReference type="InterPro" id="IPR011032">
    <property type="entry name" value="GroES-like_sf"/>
</dbReference>
<dbReference type="InterPro" id="IPR050700">
    <property type="entry name" value="YIM1/Zinc_Alcohol_DH_Fams"/>
</dbReference>
<dbReference type="AlphaFoldDB" id="W4LNA5"/>
<dbReference type="Proteomes" id="UP000019141">
    <property type="component" value="Unassembled WGS sequence"/>
</dbReference>
<accession>W4LNA5</accession>
<feature type="domain" description="Enoyl reductase (ER)" evidence="1">
    <location>
        <begin position="10"/>
        <end position="303"/>
    </location>
</feature>
<dbReference type="PANTHER" id="PTHR11695:SF294">
    <property type="entry name" value="RETICULON-4-INTERACTING PROTEIN 1, MITOCHONDRIAL"/>
    <property type="match status" value="1"/>
</dbReference>
<organism evidence="2 3">
    <name type="scientific">Entotheonella factor</name>
    <dbReference type="NCBI Taxonomy" id="1429438"/>
    <lineage>
        <taxon>Bacteria</taxon>
        <taxon>Pseudomonadati</taxon>
        <taxon>Nitrospinota/Tectimicrobiota group</taxon>
        <taxon>Candidatus Tectimicrobiota</taxon>
        <taxon>Candidatus Entotheonellia</taxon>
        <taxon>Candidatus Entotheonellales</taxon>
        <taxon>Candidatus Entotheonellaceae</taxon>
        <taxon>Candidatus Entotheonella</taxon>
    </lineage>
</organism>